<evidence type="ECO:0000313" key="2">
    <source>
        <dbReference type="Proteomes" id="UP000322983"/>
    </source>
</evidence>
<evidence type="ECO:0008006" key="3">
    <source>
        <dbReference type="Google" id="ProtNLM"/>
    </source>
</evidence>
<dbReference type="InterPro" id="IPR029052">
    <property type="entry name" value="Metallo-depent_PP-like"/>
</dbReference>
<proteinExistence type="predicted"/>
<accession>A0A510DX13</accession>
<gene>
    <name evidence="1" type="ORF">IC006_1844</name>
</gene>
<protein>
    <recommendedName>
        <fullName evidence="3">Metallophosphoesterase TT1561-like domain-containing protein</fullName>
    </recommendedName>
</protein>
<keyword evidence="2" id="KW-1185">Reference proteome</keyword>
<name>A0A510DX13_9CREN</name>
<dbReference type="Gene3D" id="3.60.21.10">
    <property type="match status" value="1"/>
</dbReference>
<dbReference type="RefSeq" id="WP_156303708.1">
    <property type="nucleotide sequence ID" value="NZ_BBCL01000001.1"/>
</dbReference>
<dbReference type="KEGG" id="step:IC006_1844"/>
<sequence length="160" mass="17685">MVSGFPCLRGAIEQVNRLNFDETIGLGDIECPQLFRNFHGILGEMDSVHTFKEMDRKGMLIKDRFSVLSIDFSTHYVMSHFPPLGSHTGNIIGKEEGNSKVTASLLKNKPKILFHGHSEAQGIGEIMGTTVVSVGSLLRGHYVIFETDNLAFELGNLTFS</sequence>
<organism evidence="1 2">
    <name type="scientific">Sulfuracidifex tepidarius</name>
    <dbReference type="NCBI Taxonomy" id="1294262"/>
    <lineage>
        <taxon>Archaea</taxon>
        <taxon>Thermoproteota</taxon>
        <taxon>Thermoprotei</taxon>
        <taxon>Sulfolobales</taxon>
        <taxon>Sulfolobaceae</taxon>
        <taxon>Sulfuracidifex</taxon>
    </lineage>
</organism>
<dbReference type="Proteomes" id="UP000322983">
    <property type="component" value="Chromosome"/>
</dbReference>
<dbReference type="EMBL" id="AP018929">
    <property type="protein sequence ID" value="BBG24520.1"/>
    <property type="molecule type" value="Genomic_DNA"/>
</dbReference>
<reference evidence="1 2" key="1">
    <citation type="journal article" date="2020" name="Int. J. Syst. Evol. Microbiol.">
        <title>Sulfuracidifex tepidarius gen. nov., sp. nov. and transfer of Sulfolobus metallicus Huber and Stetter 1992 to the genus Sulfuracidifex as Sulfuracidifex metallicus comb. nov.</title>
        <authorList>
            <person name="Itoh T."/>
            <person name="Miura T."/>
            <person name="Sakai H.D."/>
            <person name="Kato S."/>
            <person name="Ohkuma M."/>
            <person name="Takashina T."/>
        </authorList>
    </citation>
    <scope>NUCLEOTIDE SEQUENCE [LARGE SCALE GENOMIC DNA]</scope>
    <source>
        <strain evidence="1 2">IC-006</strain>
    </source>
</reference>
<dbReference type="AlphaFoldDB" id="A0A510DX13"/>
<dbReference type="STRING" id="1294262.GCA_001316085_00162"/>
<evidence type="ECO:0000313" key="1">
    <source>
        <dbReference type="EMBL" id="BBG24520.1"/>
    </source>
</evidence>
<dbReference type="SUPFAM" id="SSF56300">
    <property type="entry name" value="Metallo-dependent phosphatases"/>
    <property type="match status" value="1"/>
</dbReference>